<proteinExistence type="predicted"/>
<dbReference type="InterPro" id="IPR001227">
    <property type="entry name" value="Ac_transferase_dom_sf"/>
</dbReference>
<dbReference type="SMART" id="SM00823">
    <property type="entry name" value="PKS_PP"/>
    <property type="match status" value="2"/>
</dbReference>
<dbReference type="SMART" id="SM00826">
    <property type="entry name" value="PKS_DH"/>
    <property type="match status" value="1"/>
</dbReference>
<feature type="domain" description="Ketosynthase family 3 (KS3)" evidence="8">
    <location>
        <begin position="99"/>
        <end position="530"/>
    </location>
</feature>
<dbReference type="InterPro" id="IPR032821">
    <property type="entry name" value="PKS_assoc"/>
</dbReference>
<feature type="region of interest" description="N-terminal hotdog fold" evidence="6">
    <location>
        <begin position="991"/>
        <end position="1115"/>
    </location>
</feature>
<feature type="active site" description="Proton acceptor; for dehydratase activity" evidence="6">
    <location>
        <position position="1024"/>
    </location>
</feature>
<dbReference type="GO" id="GO:0004312">
    <property type="term" value="F:fatty acid synthase activity"/>
    <property type="evidence" value="ECO:0007669"/>
    <property type="project" value="TreeGrafter"/>
</dbReference>
<dbReference type="Pfam" id="PF16197">
    <property type="entry name" value="KAsynt_C_assoc"/>
    <property type="match status" value="1"/>
</dbReference>
<dbReference type="Gene3D" id="3.30.70.250">
    <property type="entry name" value="Malonyl-CoA ACP transacylase, ACP-binding"/>
    <property type="match status" value="1"/>
</dbReference>
<dbReference type="FunFam" id="3.30.70.250:FF:000003">
    <property type="entry name" value="Polyketide beta-ketoacyl synthase Pks3"/>
    <property type="match status" value="1"/>
</dbReference>
<protein>
    <submittedName>
        <fullName evidence="10">Phenolpthiocerol synthesis type-I polyketide synthase PpsA</fullName>
        <ecNumber evidence="10">2.3.1.41</ecNumber>
    </submittedName>
</protein>
<feature type="region of interest" description="C-terminal hotdog fold" evidence="6">
    <location>
        <begin position="1127"/>
        <end position="1261"/>
    </location>
</feature>
<dbReference type="SUPFAM" id="SSF52151">
    <property type="entry name" value="FabD/lysophospholipase-like"/>
    <property type="match status" value="1"/>
</dbReference>
<dbReference type="Proteomes" id="UP000570517">
    <property type="component" value="Unassembled WGS sequence"/>
</dbReference>
<dbReference type="InterPro" id="IPR016035">
    <property type="entry name" value="Acyl_Trfase/lysoPLipase"/>
</dbReference>
<dbReference type="FunFam" id="3.40.47.10:FF:000019">
    <property type="entry name" value="Polyketide synthase type I"/>
    <property type="match status" value="1"/>
</dbReference>
<evidence type="ECO:0000256" key="2">
    <source>
        <dbReference type="ARBA" id="ARBA00022553"/>
    </source>
</evidence>
<dbReference type="Gene3D" id="3.40.47.10">
    <property type="match status" value="1"/>
</dbReference>
<keyword evidence="4" id="KW-0521">NADP</keyword>
<dbReference type="Pfam" id="PF00698">
    <property type="entry name" value="Acyl_transf_1"/>
    <property type="match status" value="1"/>
</dbReference>
<dbReference type="InterPro" id="IPR020806">
    <property type="entry name" value="PKS_PP-bd"/>
</dbReference>
<keyword evidence="10" id="KW-0012">Acyltransferase</keyword>
<keyword evidence="2" id="KW-0597">Phosphoprotein</keyword>
<dbReference type="PROSITE" id="PS00606">
    <property type="entry name" value="KS3_1"/>
    <property type="match status" value="1"/>
</dbReference>
<dbReference type="SUPFAM" id="SSF53901">
    <property type="entry name" value="Thiolase-like"/>
    <property type="match status" value="1"/>
</dbReference>
<accession>A0A850PEF1</accession>
<dbReference type="Pfam" id="PF02801">
    <property type="entry name" value="Ketoacyl-synt_C"/>
    <property type="match status" value="1"/>
</dbReference>
<dbReference type="InterPro" id="IPR014030">
    <property type="entry name" value="Ketoacyl_synth_N"/>
</dbReference>
<organism evidence="10 11">
    <name type="scientific">Mycolicibacterium hippocampi</name>
    <dbReference type="NCBI Taxonomy" id="659824"/>
    <lineage>
        <taxon>Bacteria</taxon>
        <taxon>Bacillati</taxon>
        <taxon>Actinomycetota</taxon>
        <taxon>Actinomycetes</taxon>
        <taxon>Mycobacteriales</taxon>
        <taxon>Mycobacteriaceae</taxon>
        <taxon>Mycolicibacterium</taxon>
    </lineage>
</organism>
<dbReference type="PANTHER" id="PTHR43775">
    <property type="entry name" value="FATTY ACID SYNTHASE"/>
    <property type="match status" value="1"/>
</dbReference>
<dbReference type="InterPro" id="IPR018201">
    <property type="entry name" value="Ketoacyl_synth_AS"/>
</dbReference>
<dbReference type="InterPro" id="IPR020841">
    <property type="entry name" value="PKS_Beta-ketoAc_synthase_dom"/>
</dbReference>
<dbReference type="PANTHER" id="PTHR43775:SF37">
    <property type="entry name" value="SI:DKEY-61P9.11"/>
    <property type="match status" value="1"/>
</dbReference>
<dbReference type="EMBL" id="JABFYL010000008">
    <property type="protein sequence ID" value="NVN48839.1"/>
    <property type="molecule type" value="Genomic_DNA"/>
</dbReference>
<dbReference type="InterPro" id="IPR050091">
    <property type="entry name" value="PKS_NRPS_Biosynth_Enz"/>
</dbReference>
<dbReference type="Gene3D" id="1.10.1200.10">
    <property type="entry name" value="ACP-like"/>
    <property type="match status" value="2"/>
</dbReference>
<evidence type="ECO:0000256" key="5">
    <source>
        <dbReference type="ARBA" id="ARBA00023268"/>
    </source>
</evidence>
<feature type="domain" description="Carrier" evidence="7">
    <location>
        <begin position="1736"/>
        <end position="1810"/>
    </location>
</feature>
<feature type="active site" description="Proton donor; for dehydratase activity" evidence="6">
    <location>
        <position position="1179"/>
    </location>
</feature>
<keyword evidence="3 10" id="KW-0808">Transferase</keyword>
<dbReference type="SUPFAM" id="SSF47336">
    <property type="entry name" value="ACP-like"/>
    <property type="match status" value="2"/>
</dbReference>
<dbReference type="SMART" id="SM01294">
    <property type="entry name" value="PKS_PP_betabranch"/>
    <property type="match status" value="1"/>
</dbReference>
<dbReference type="SMART" id="SM00822">
    <property type="entry name" value="PKS_KR"/>
    <property type="match status" value="1"/>
</dbReference>
<dbReference type="InterPro" id="IPR016039">
    <property type="entry name" value="Thiolase-like"/>
</dbReference>
<dbReference type="PROSITE" id="PS50075">
    <property type="entry name" value="CARRIER"/>
    <property type="match status" value="2"/>
</dbReference>
<dbReference type="InterPro" id="IPR014031">
    <property type="entry name" value="Ketoacyl_synth_C"/>
</dbReference>
<dbReference type="InterPro" id="IPR013968">
    <property type="entry name" value="PKS_KR"/>
</dbReference>
<evidence type="ECO:0000259" key="9">
    <source>
        <dbReference type="PROSITE" id="PS52019"/>
    </source>
</evidence>
<comment type="caution">
    <text evidence="10">The sequence shown here is derived from an EMBL/GenBank/DDBJ whole genome shotgun (WGS) entry which is preliminary data.</text>
</comment>
<dbReference type="InterPro" id="IPR042104">
    <property type="entry name" value="PKS_dehydratase_sf"/>
</dbReference>
<dbReference type="RefSeq" id="WP_178357300.1">
    <property type="nucleotide sequence ID" value="NZ_JABFYL010000008.1"/>
</dbReference>
<dbReference type="GO" id="GO:0004315">
    <property type="term" value="F:3-oxoacyl-[acyl-carrier-protein] synthase activity"/>
    <property type="evidence" value="ECO:0007669"/>
    <property type="project" value="UniProtKB-EC"/>
</dbReference>
<evidence type="ECO:0000259" key="7">
    <source>
        <dbReference type="PROSITE" id="PS50075"/>
    </source>
</evidence>
<dbReference type="CDD" id="cd00833">
    <property type="entry name" value="PKS"/>
    <property type="match status" value="1"/>
</dbReference>
<evidence type="ECO:0000256" key="1">
    <source>
        <dbReference type="ARBA" id="ARBA00022450"/>
    </source>
</evidence>
<dbReference type="InterPro" id="IPR009081">
    <property type="entry name" value="PP-bd_ACP"/>
</dbReference>
<reference evidence="10 11" key="1">
    <citation type="submission" date="2020-05" db="EMBL/GenBank/DDBJ databases">
        <title>Draft genome sequence of Mycobacterium hippocampi DL, isolated from European seabass, Dicentrarchus labrax, reared in fish farms.</title>
        <authorList>
            <person name="Stathopoulou P."/>
            <person name="Asimakis E."/>
            <person name="Tzokas K."/>
            <person name="Batargias C."/>
            <person name="Tsiamis G."/>
        </authorList>
    </citation>
    <scope>NUCLEOTIDE SEQUENCE [LARGE SCALE GENOMIC DNA]</scope>
    <source>
        <strain evidence="10 11">DL</strain>
    </source>
</reference>
<dbReference type="InterPro" id="IPR057326">
    <property type="entry name" value="KR_dom"/>
</dbReference>
<dbReference type="Gene3D" id="3.40.366.10">
    <property type="entry name" value="Malonyl-Coenzyme A Acyl Carrier Protein, domain 2"/>
    <property type="match status" value="1"/>
</dbReference>
<dbReference type="InterPro" id="IPR049551">
    <property type="entry name" value="PKS_DH_C"/>
</dbReference>
<dbReference type="Gene3D" id="3.10.129.110">
    <property type="entry name" value="Polyketide synthase dehydratase"/>
    <property type="match status" value="1"/>
</dbReference>
<dbReference type="Pfam" id="PF14765">
    <property type="entry name" value="PS-DH"/>
    <property type="match status" value="1"/>
</dbReference>
<dbReference type="InterPro" id="IPR049900">
    <property type="entry name" value="PKS_mFAS_DH"/>
</dbReference>
<dbReference type="Pfam" id="PF21089">
    <property type="entry name" value="PKS_DH_N"/>
    <property type="match status" value="1"/>
</dbReference>
<evidence type="ECO:0000256" key="3">
    <source>
        <dbReference type="ARBA" id="ARBA00022679"/>
    </source>
</evidence>
<dbReference type="InterPro" id="IPR036736">
    <property type="entry name" value="ACP-like_sf"/>
</dbReference>
<evidence type="ECO:0000256" key="6">
    <source>
        <dbReference type="PROSITE-ProRule" id="PRU01363"/>
    </source>
</evidence>
<dbReference type="Gene3D" id="3.40.50.720">
    <property type="entry name" value="NAD(P)-binding Rossmann-like Domain"/>
    <property type="match status" value="1"/>
</dbReference>
<dbReference type="EC" id="2.3.1.41" evidence="10"/>
<sequence length="1838" mass="193939">MTSAFDEDSLRHWLVDYLVTNIGCSPDEIDFDAPLNDLAVGSSDAVVLTGELSELLGRTVSPVEFWQYPTINALAKFLTGGEVEPMAEAVVNRDFSTDDEAIAVIGLGLRFPGGPDLDGNIEGPDAYWDFLSEGRSAVREVPADRWESFQVDSPEAAAALAGTTRWGSFLRDIDAFDAEYFEISPSEADKMDPQQRLLLEVTQEALENAGIQANTLRHSQTGVFAGACLGEYGYLSTVDLGDVDSWSGTGGALSIIANRVSYYFDLRGPSVTIDTACSSSLVTIHLACQSLRAGDSDLALAAGVNLLLSPAVTRSFDQLEAMSKTGQCHSFDASADGFVRGEGCGVTVLKRLSDAQRDGDRILAVVRGSAVNQDGRSNGLMAPNPAAQMAVLRSAYANAGIEPREVDYVETHGTGTLLGDPIEARALGTVLGRGRAADAPLLIGAVKSNLGHLEAAAGIAGFAKAVLAMQHNTIPANLGYEKPNPHIPFDNLRLKVIDQPTDWADVGRPRRAGVSSFGFGGTNAHVVIEQAPFSAPVPVEANQPAVTTLVVSGKTPERIASQAGMLADWMAGPEGSPASLSEVAHTLNHHRSQHTKFATVAARDKAQAIAGLQALAAGQSAPGVVAPHVGSCKRGVVFVYSGQGSQWAGMARQLLADESAFVQALAEIEPVFVEQVGFSLYDIIAGGEPISGDAQVQPVLMGLQLALTELWRSYGVHPDAVIGHSMGEVTAAVVCGALSLADGLKVIAHRSTLMSRLAGQGAVALIELDADAAHAFVSDYPSVEVAGYLSPRQTVVAGLPEQIDAVIAAVTAQEKFARRVNMEVASHTALMDPVLPDLQDALADLTPRTPNIPFLSTVTEAGENEDQEPTLDADYWVANVRRPVRFSQAITAAAEEIGTFIEVSANPILTYAIGDTLDTGHHHSFGTLVRDTDDTLTFHATLNATFTSHAPETPHLGEPHTALPTTPWHHTHHWAIKKRAPSSGASAPRPGTVLGAHTPVAGPRPGHLWQARLVPQAKPYPHSHRFGGVEIVPLSVLLQTLALAASESGATAQPALADVRFDFPIVLDRQRVVQVFTDGDVVSVSSAPQSADSAPSDGSWVRHLTAQISRRALGAEAAGVTSLEQDVPGYAPSALAELHNAWGIDGLAYPWSVSSHESSPGALRAVVDLPEGSRVSLLDAAVNLGRLVDASTPGLMVPASAEDVTFTGPEFSGAQGVVDARIRERTGDDLLVDIVITGVDGAPCAEIRAMRYTAVEVGAVTAVDADPRRVAHTLDWQPWTADAASDHAATGPVAVIGDGDVADALRDSLQAVGDRNADIADARHVVYVAEPGTDGDLDASLRLTTEVSELVGRLAERDPRNPAALWIVTRGVQEAASDAALRQSSLWGLAGVIGAEQPQLWGGLVDLPDEELAGSAAAFAAVLPTPVKSIAVLRDGQFLTSTLAEIADEPVRETLRCRPDAAYLITGGMGVLGLLMADWLADRGARRVILAGRTPLPPRRQWDDSSEAGADADTRRKIAAIRALEMRGVSVETVALDIGSPDAVAAVVDKRDADGAPPIRGVIHAAGMTEAQLLTEIEQDRVHRTLWPKVAGAQALHAVFPPGTLDFLYLAASAGAVFGIPGQGAYAAGNAYLDGLARARHRAGDNTVSLDWVAWDGLGFGAEAQIVIQELERVGSRPIGPTAAFAAWDFVTRFDLDQVVMAPMQSAEDAAAVTADARLTAPTRAWASMAPDDLRTELQDGLRGILAIELRLPESEVHTDRPFAEMGLNSVMAMSIRREVERLVGLELSATMLFNHPTIDTFATYLAQLLVPDDGGDEADDDSGDSLLDSLFDSVEST</sequence>
<dbReference type="PROSITE" id="PS52019">
    <property type="entry name" value="PKS_MFAS_DH"/>
    <property type="match status" value="1"/>
</dbReference>
<evidence type="ECO:0000256" key="4">
    <source>
        <dbReference type="ARBA" id="ARBA00022857"/>
    </source>
</evidence>
<feature type="domain" description="PKS/mFAS DH" evidence="9">
    <location>
        <begin position="991"/>
        <end position="1261"/>
    </location>
</feature>
<dbReference type="GO" id="GO:0031177">
    <property type="term" value="F:phosphopantetheine binding"/>
    <property type="evidence" value="ECO:0007669"/>
    <property type="project" value="InterPro"/>
</dbReference>
<dbReference type="PROSITE" id="PS52004">
    <property type="entry name" value="KS3_2"/>
    <property type="match status" value="1"/>
</dbReference>
<dbReference type="SUPFAM" id="SSF51735">
    <property type="entry name" value="NAD(P)-binding Rossmann-fold domains"/>
    <property type="match status" value="2"/>
</dbReference>
<dbReference type="InterPro" id="IPR016036">
    <property type="entry name" value="Malonyl_transacylase_ACP-bd"/>
</dbReference>
<name>A0A850PEF1_9MYCO</name>
<dbReference type="CDD" id="cd05274">
    <property type="entry name" value="KR_FAS_SDR_x"/>
    <property type="match status" value="1"/>
</dbReference>
<dbReference type="InterPro" id="IPR036291">
    <property type="entry name" value="NAD(P)-bd_dom_sf"/>
</dbReference>
<feature type="domain" description="Carrier" evidence="7">
    <location>
        <begin position="1"/>
        <end position="82"/>
    </location>
</feature>
<dbReference type="Pfam" id="PF00550">
    <property type="entry name" value="PP-binding"/>
    <property type="match status" value="2"/>
</dbReference>
<keyword evidence="5" id="KW-0511">Multifunctional enzyme</keyword>
<dbReference type="Pfam" id="PF08659">
    <property type="entry name" value="KR"/>
    <property type="match status" value="1"/>
</dbReference>
<evidence type="ECO:0000313" key="10">
    <source>
        <dbReference type="EMBL" id="NVN48839.1"/>
    </source>
</evidence>
<dbReference type="Pfam" id="PF00109">
    <property type="entry name" value="ketoacyl-synt"/>
    <property type="match status" value="1"/>
</dbReference>
<dbReference type="SMART" id="SM00827">
    <property type="entry name" value="PKS_AT"/>
    <property type="match status" value="1"/>
</dbReference>
<dbReference type="GO" id="GO:0006633">
    <property type="term" value="P:fatty acid biosynthetic process"/>
    <property type="evidence" value="ECO:0007669"/>
    <property type="project" value="InterPro"/>
</dbReference>
<evidence type="ECO:0000259" key="8">
    <source>
        <dbReference type="PROSITE" id="PS52004"/>
    </source>
</evidence>
<gene>
    <name evidence="10" type="ORF">HLY00_261</name>
</gene>
<dbReference type="SUPFAM" id="SSF55048">
    <property type="entry name" value="Probable ACP-binding domain of malonyl-CoA ACP transacylase"/>
    <property type="match status" value="1"/>
</dbReference>
<dbReference type="InterPro" id="IPR014043">
    <property type="entry name" value="Acyl_transferase_dom"/>
</dbReference>
<dbReference type="SMART" id="SM00825">
    <property type="entry name" value="PKS_KS"/>
    <property type="match status" value="1"/>
</dbReference>
<dbReference type="InterPro" id="IPR049552">
    <property type="entry name" value="PKS_DH_N"/>
</dbReference>
<keyword evidence="1" id="KW-0596">Phosphopantetheine</keyword>
<dbReference type="InterPro" id="IPR020807">
    <property type="entry name" value="PKS_DH"/>
</dbReference>
<keyword evidence="11" id="KW-1185">Reference proteome</keyword>
<evidence type="ECO:0000313" key="11">
    <source>
        <dbReference type="Proteomes" id="UP000570517"/>
    </source>
</evidence>